<gene>
    <name evidence="1" type="ORF">KUDE01_009875</name>
</gene>
<dbReference type="AlphaFoldDB" id="A0AAD9BW59"/>
<sequence>MEFHLLGGNVCLLTDLEVLKDSVSVLHAEQLGLKVTLWSHRSDCPPPFHEEVKGSACARQLCDLLPVVPAFKQIALTDE</sequence>
<evidence type="ECO:0000313" key="1">
    <source>
        <dbReference type="EMBL" id="KAK1891045.1"/>
    </source>
</evidence>
<comment type="caution">
    <text evidence="1">The sequence shown here is derived from an EMBL/GenBank/DDBJ whole genome shotgun (WGS) entry which is preliminary data.</text>
</comment>
<dbReference type="Proteomes" id="UP001228049">
    <property type="component" value="Unassembled WGS sequence"/>
</dbReference>
<evidence type="ECO:0000313" key="2">
    <source>
        <dbReference type="Proteomes" id="UP001228049"/>
    </source>
</evidence>
<protein>
    <submittedName>
        <fullName evidence="1">Profilin</fullName>
    </submittedName>
</protein>
<reference evidence="1" key="1">
    <citation type="submission" date="2023-04" db="EMBL/GenBank/DDBJ databases">
        <title>Chromosome-level genome of Chaenocephalus aceratus.</title>
        <authorList>
            <person name="Park H."/>
        </authorList>
    </citation>
    <scope>NUCLEOTIDE SEQUENCE</scope>
    <source>
        <strain evidence="1">DE</strain>
        <tissue evidence="1">Muscle</tissue>
    </source>
</reference>
<accession>A0AAD9BW59</accession>
<name>A0AAD9BW59_DISEL</name>
<dbReference type="EMBL" id="JASDAP010000015">
    <property type="protein sequence ID" value="KAK1891045.1"/>
    <property type="molecule type" value="Genomic_DNA"/>
</dbReference>
<keyword evidence="2" id="KW-1185">Reference proteome</keyword>
<proteinExistence type="predicted"/>
<organism evidence="1 2">
    <name type="scientific">Dissostichus eleginoides</name>
    <name type="common">Patagonian toothfish</name>
    <name type="synonym">Dissostichus amissus</name>
    <dbReference type="NCBI Taxonomy" id="100907"/>
    <lineage>
        <taxon>Eukaryota</taxon>
        <taxon>Metazoa</taxon>
        <taxon>Chordata</taxon>
        <taxon>Craniata</taxon>
        <taxon>Vertebrata</taxon>
        <taxon>Euteleostomi</taxon>
        <taxon>Actinopterygii</taxon>
        <taxon>Neopterygii</taxon>
        <taxon>Teleostei</taxon>
        <taxon>Neoteleostei</taxon>
        <taxon>Acanthomorphata</taxon>
        <taxon>Eupercaria</taxon>
        <taxon>Perciformes</taxon>
        <taxon>Notothenioidei</taxon>
        <taxon>Nototheniidae</taxon>
        <taxon>Dissostichus</taxon>
    </lineage>
</organism>